<dbReference type="SUPFAM" id="SSF53448">
    <property type="entry name" value="Nucleotide-diphospho-sugar transferases"/>
    <property type="match status" value="1"/>
</dbReference>
<accession>A0ABT7SSW6</accession>
<evidence type="ECO:0000259" key="1">
    <source>
        <dbReference type="Pfam" id="PF00535"/>
    </source>
</evidence>
<reference evidence="2 3" key="1">
    <citation type="submission" date="2023-06" db="EMBL/GenBank/DDBJ databases">
        <title>Alteromonas sp. ASW11-36 isolated from intertidal sand.</title>
        <authorList>
            <person name="Li Y."/>
        </authorList>
    </citation>
    <scope>NUCLEOTIDE SEQUENCE [LARGE SCALE GENOMIC DNA]</scope>
    <source>
        <strain evidence="2 3">ASW11-36</strain>
    </source>
</reference>
<comment type="caution">
    <text evidence="2">The sequence shown here is derived from an EMBL/GenBank/DDBJ whole genome shotgun (WGS) entry which is preliminary data.</text>
</comment>
<gene>
    <name evidence="2" type="ORF">QTP81_01515</name>
</gene>
<dbReference type="RefSeq" id="WP_289363207.1">
    <property type="nucleotide sequence ID" value="NZ_JAUCBP010000001.1"/>
</dbReference>
<dbReference type="Pfam" id="PF00535">
    <property type="entry name" value="Glycos_transf_2"/>
    <property type="match status" value="1"/>
</dbReference>
<dbReference type="Proteomes" id="UP001234343">
    <property type="component" value="Unassembled WGS sequence"/>
</dbReference>
<dbReference type="InterPro" id="IPR001173">
    <property type="entry name" value="Glyco_trans_2-like"/>
</dbReference>
<keyword evidence="3" id="KW-1185">Reference proteome</keyword>
<name>A0ABT7SSW6_9ALTE</name>
<protein>
    <submittedName>
        <fullName evidence="2">Glycosyltransferase family 2 protein</fullName>
    </submittedName>
</protein>
<dbReference type="Gene3D" id="3.90.550.10">
    <property type="entry name" value="Spore Coat Polysaccharide Biosynthesis Protein SpsA, Chain A"/>
    <property type="match status" value="1"/>
</dbReference>
<sequence>MQLSVIFSTYNSPEWMLKTLWSLHYQTFQDFEIVIADDGSGPDTKAAIEQFEAASGRTIKHVWQPDDGFQKTRILNKALIASEGEYILFTDGDCVLRKDFLAVHMERREPGYFLSGGYFKLPMETSKAVNRENIESGQAFELDWLVEHGLEKTHKTMKLTASGMKEKLLNALTPTKATWNGHNVSGWRSDIFAANGFDERMQYGGEDRELGERLFNRGIKSKQIRYSAICLHLDHARGYVTQEMRDKNATIRATTKRKKLTETAYGIKQAIERSATDLQ</sequence>
<dbReference type="PANTHER" id="PTHR43685">
    <property type="entry name" value="GLYCOSYLTRANSFERASE"/>
    <property type="match status" value="1"/>
</dbReference>
<evidence type="ECO:0000313" key="2">
    <source>
        <dbReference type="EMBL" id="MDM7859282.1"/>
    </source>
</evidence>
<dbReference type="InterPro" id="IPR050834">
    <property type="entry name" value="Glycosyltransf_2"/>
</dbReference>
<dbReference type="CDD" id="cd06420">
    <property type="entry name" value="GT2_Chondriotin_Pol_N"/>
    <property type="match status" value="1"/>
</dbReference>
<evidence type="ECO:0000313" key="3">
    <source>
        <dbReference type="Proteomes" id="UP001234343"/>
    </source>
</evidence>
<dbReference type="InterPro" id="IPR029044">
    <property type="entry name" value="Nucleotide-diphossugar_trans"/>
</dbReference>
<dbReference type="PANTHER" id="PTHR43685:SF3">
    <property type="entry name" value="SLR2126 PROTEIN"/>
    <property type="match status" value="1"/>
</dbReference>
<organism evidence="2 3">
    <name type="scientific">Alteromonas arenosi</name>
    <dbReference type="NCBI Taxonomy" id="3055817"/>
    <lineage>
        <taxon>Bacteria</taxon>
        <taxon>Pseudomonadati</taxon>
        <taxon>Pseudomonadota</taxon>
        <taxon>Gammaproteobacteria</taxon>
        <taxon>Alteromonadales</taxon>
        <taxon>Alteromonadaceae</taxon>
        <taxon>Alteromonas/Salinimonas group</taxon>
        <taxon>Alteromonas</taxon>
    </lineage>
</organism>
<dbReference type="EMBL" id="JAUCBP010000001">
    <property type="protein sequence ID" value="MDM7859282.1"/>
    <property type="molecule type" value="Genomic_DNA"/>
</dbReference>
<feature type="domain" description="Glycosyltransferase 2-like" evidence="1">
    <location>
        <begin position="4"/>
        <end position="107"/>
    </location>
</feature>
<proteinExistence type="predicted"/>